<dbReference type="EMBL" id="CAUJNA010000712">
    <property type="protein sequence ID" value="CAJ1380427.1"/>
    <property type="molecule type" value="Genomic_DNA"/>
</dbReference>
<proteinExistence type="inferred from homology"/>
<dbReference type="PROSITE" id="PS51715">
    <property type="entry name" value="G_GB1_RHD3"/>
    <property type="match status" value="1"/>
</dbReference>
<evidence type="ECO:0000259" key="4">
    <source>
        <dbReference type="PROSITE" id="PS51715"/>
    </source>
</evidence>
<comment type="caution">
    <text evidence="5">The sequence shown here is derived from an EMBL/GenBank/DDBJ whole genome shotgun (WGS) entry which is preliminary data.</text>
</comment>
<keyword evidence="1" id="KW-0547">Nucleotide-binding</keyword>
<evidence type="ECO:0000256" key="1">
    <source>
        <dbReference type="ARBA" id="ARBA00022741"/>
    </source>
</evidence>
<reference evidence="5" key="1">
    <citation type="submission" date="2023-08" db="EMBL/GenBank/DDBJ databases">
        <authorList>
            <person name="Chen Y."/>
            <person name="Shah S."/>
            <person name="Dougan E. K."/>
            <person name="Thang M."/>
            <person name="Chan C."/>
        </authorList>
    </citation>
    <scope>NUCLEOTIDE SEQUENCE</scope>
</reference>
<sequence>MLPVPDGLARLARHPSSISIVSVVGPFHSGKSFLLNALVGNTKVFSVGRKTSPETMGIWLCRTDMRASDGSEVWLMDSEGFFGPGVAESYDAKIFTIATLLGGHLVYAACT</sequence>
<dbReference type="Proteomes" id="UP001178507">
    <property type="component" value="Unassembled WGS sequence"/>
</dbReference>
<evidence type="ECO:0000256" key="3">
    <source>
        <dbReference type="PROSITE-ProRule" id="PRU01052"/>
    </source>
</evidence>
<evidence type="ECO:0000256" key="2">
    <source>
        <dbReference type="ARBA" id="ARBA00023134"/>
    </source>
</evidence>
<dbReference type="GO" id="GO:0005525">
    <property type="term" value="F:GTP binding"/>
    <property type="evidence" value="ECO:0007669"/>
    <property type="project" value="UniProtKB-KW"/>
</dbReference>
<keyword evidence="2" id="KW-0342">GTP-binding</keyword>
<evidence type="ECO:0000313" key="6">
    <source>
        <dbReference type="Proteomes" id="UP001178507"/>
    </source>
</evidence>
<dbReference type="GO" id="GO:0003924">
    <property type="term" value="F:GTPase activity"/>
    <property type="evidence" value="ECO:0007669"/>
    <property type="project" value="InterPro"/>
</dbReference>
<dbReference type="InterPro" id="IPR030386">
    <property type="entry name" value="G_GB1_RHD3_dom"/>
</dbReference>
<gene>
    <name evidence="5" type="ORF">EVOR1521_LOCUS8370</name>
</gene>
<accession>A0AA36I3N4</accession>
<dbReference type="Pfam" id="PF02263">
    <property type="entry name" value="GBP"/>
    <property type="match status" value="1"/>
</dbReference>
<dbReference type="AlphaFoldDB" id="A0AA36I3N4"/>
<keyword evidence="6" id="KW-1185">Reference proteome</keyword>
<dbReference type="PANTHER" id="PTHR10751">
    <property type="entry name" value="GUANYLATE BINDING PROTEIN"/>
    <property type="match status" value="1"/>
</dbReference>
<dbReference type="InterPro" id="IPR015894">
    <property type="entry name" value="Guanylate-bd_N"/>
</dbReference>
<comment type="similarity">
    <text evidence="3">Belongs to the TRAFAC class dynamin-like GTPase superfamily. GB1/RHD3 GTPase family.</text>
</comment>
<dbReference type="Gene3D" id="3.40.50.300">
    <property type="entry name" value="P-loop containing nucleotide triphosphate hydrolases"/>
    <property type="match status" value="1"/>
</dbReference>
<organism evidence="5 6">
    <name type="scientific">Effrenium voratum</name>
    <dbReference type="NCBI Taxonomy" id="2562239"/>
    <lineage>
        <taxon>Eukaryota</taxon>
        <taxon>Sar</taxon>
        <taxon>Alveolata</taxon>
        <taxon>Dinophyceae</taxon>
        <taxon>Suessiales</taxon>
        <taxon>Symbiodiniaceae</taxon>
        <taxon>Effrenium</taxon>
    </lineage>
</organism>
<feature type="domain" description="GB1/RHD3-type G" evidence="4">
    <location>
        <begin position="15"/>
        <end position="111"/>
    </location>
</feature>
<evidence type="ECO:0000313" key="5">
    <source>
        <dbReference type="EMBL" id="CAJ1380427.1"/>
    </source>
</evidence>
<dbReference type="SUPFAM" id="SSF52540">
    <property type="entry name" value="P-loop containing nucleoside triphosphate hydrolases"/>
    <property type="match status" value="1"/>
</dbReference>
<protein>
    <recommendedName>
        <fullName evidence="4">GB1/RHD3-type G domain-containing protein</fullName>
    </recommendedName>
</protein>
<dbReference type="InterPro" id="IPR027417">
    <property type="entry name" value="P-loop_NTPase"/>
</dbReference>
<name>A0AA36I3N4_9DINO</name>